<dbReference type="PANTHER" id="PTHR43792:SF8">
    <property type="entry name" value="[RIBOSOMAL PROTEIN US5]-ALANINE N-ACETYLTRANSFERASE"/>
    <property type="match status" value="1"/>
</dbReference>
<organism evidence="5 6">
    <name type="scientific">Saccharopolyspora cebuensis</name>
    <dbReference type="NCBI Taxonomy" id="418759"/>
    <lineage>
        <taxon>Bacteria</taxon>
        <taxon>Bacillati</taxon>
        <taxon>Actinomycetota</taxon>
        <taxon>Actinomycetes</taxon>
        <taxon>Pseudonocardiales</taxon>
        <taxon>Pseudonocardiaceae</taxon>
        <taxon>Saccharopolyspora</taxon>
    </lineage>
</organism>
<dbReference type="SUPFAM" id="SSF55729">
    <property type="entry name" value="Acyl-CoA N-acyltransferases (Nat)"/>
    <property type="match status" value="1"/>
</dbReference>
<accession>A0ABV4CJ89</accession>
<keyword evidence="2" id="KW-0012">Acyltransferase</keyword>
<dbReference type="InterPro" id="IPR016181">
    <property type="entry name" value="Acyl_CoA_acyltransferase"/>
</dbReference>
<keyword evidence="6" id="KW-1185">Reference proteome</keyword>
<dbReference type="PANTHER" id="PTHR43792">
    <property type="entry name" value="GNAT FAMILY, PUTATIVE (AFU_ORTHOLOGUE AFUA_3G00765)-RELATED-RELATED"/>
    <property type="match status" value="1"/>
</dbReference>
<evidence type="ECO:0000256" key="1">
    <source>
        <dbReference type="ARBA" id="ARBA00022679"/>
    </source>
</evidence>
<evidence type="ECO:0000256" key="2">
    <source>
        <dbReference type="ARBA" id="ARBA00023315"/>
    </source>
</evidence>
<dbReference type="InterPro" id="IPR051531">
    <property type="entry name" value="N-acetyltransferase"/>
</dbReference>
<evidence type="ECO:0000313" key="5">
    <source>
        <dbReference type="EMBL" id="MEY8040533.1"/>
    </source>
</evidence>
<dbReference type="Pfam" id="PF13302">
    <property type="entry name" value="Acetyltransf_3"/>
    <property type="match status" value="1"/>
</dbReference>
<keyword evidence="1" id="KW-0808">Transferase</keyword>
<evidence type="ECO:0000256" key="3">
    <source>
        <dbReference type="ARBA" id="ARBA00038502"/>
    </source>
</evidence>
<dbReference type="InterPro" id="IPR000182">
    <property type="entry name" value="GNAT_dom"/>
</dbReference>
<dbReference type="EMBL" id="JBGEHV010000023">
    <property type="protein sequence ID" value="MEY8040533.1"/>
    <property type="molecule type" value="Genomic_DNA"/>
</dbReference>
<feature type="domain" description="N-acetyltransferase" evidence="4">
    <location>
        <begin position="30"/>
        <end position="201"/>
    </location>
</feature>
<dbReference type="RefSeq" id="WP_345367133.1">
    <property type="nucleotide sequence ID" value="NZ_BAABII010000018.1"/>
</dbReference>
<reference evidence="5 6" key="1">
    <citation type="submission" date="2024-08" db="EMBL/GenBank/DDBJ databases">
        <title>Genome mining of Saccharopolyspora cebuensis PGLac3 from Nigerian medicinal plant.</title>
        <authorList>
            <person name="Ezeobiora C.E."/>
            <person name="Igbokwe N.H."/>
            <person name="Amin D.H."/>
            <person name="Mendie U.E."/>
        </authorList>
    </citation>
    <scope>NUCLEOTIDE SEQUENCE [LARGE SCALE GENOMIC DNA]</scope>
    <source>
        <strain evidence="5 6">PGLac3</strain>
    </source>
</reference>
<evidence type="ECO:0000313" key="6">
    <source>
        <dbReference type="Proteomes" id="UP001564626"/>
    </source>
</evidence>
<dbReference type="PROSITE" id="PS51186">
    <property type="entry name" value="GNAT"/>
    <property type="match status" value="1"/>
</dbReference>
<proteinExistence type="inferred from homology"/>
<name>A0ABV4CJ89_9PSEU</name>
<gene>
    <name evidence="5" type="ORF">AB8O55_14095</name>
</gene>
<protein>
    <submittedName>
        <fullName evidence="5">GNAT family protein</fullName>
    </submittedName>
</protein>
<dbReference type="Proteomes" id="UP001564626">
    <property type="component" value="Unassembled WGS sequence"/>
</dbReference>
<comment type="similarity">
    <text evidence="3">Belongs to the acetyltransferase family. RimJ subfamily.</text>
</comment>
<sequence length="220" mass="23940">MAPGSEPQPVGRHPGWPVVLGPLITAGGSVVLRPPRLRDAKSWSRARLRDREYLQRWEPTSPGGWEERNAAGAWPAQWSTLRGMGRRGEALPFTITVEGEFAGQLTVGNVVRGALRSGWVGYWVAEEVAGGGVATAAVGMVVDHCFGPVGLHRLEATVRPENRPSVRVLEKVGFRREGLFERYLDVAGAWRDHYVYGLTAEEVGPGVVAGLVRSGRARRS</sequence>
<evidence type="ECO:0000259" key="4">
    <source>
        <dbReference type="PROSITE" id="PS51186"/>
    </source>
</evidence>
<dbReference type="Gene3D" id="3.40.630.30">
    <property type="match status" value="1"/>
</dbReference>
<comment type="caution">
    <text evidence="5">The sequence shown here is derived from an EMBL/GenBank/DDBJ whole genome shotgun (WGS) entry which is preliminary data.</text>
</comment>